<organism evidence="2 3">
    <name type="scientific">Rosistilla oblonga</name>
    <dbReference type="NCBI Taxonomy" id="2527990"/>
    <lineage>
        <taxon>Bacteria</taxon>
        <taxon>Pseudomonadati</taxon>
        <taxon>Planctomycetota</taxon>
        <taxon>Planctomycetia</taxon>
        <taxon>Pirellulales</taxon>
        <taxon>Pirellulaceae</taxon>
        <taxon>Rosistilla</taxon>
    </lineage>
</organism>
<sequence length="283" mass="31835">MDFQTFRQRQKNITIDGIIDEPVTVAYTDVGVGEPLLLLHGIPTWSFLFHEIIDPLSQRYRVIAPDLIGYGYSDHRDRFDRSIEVQADMIERFLDKLGIPAAHFVAHDIGGGVALILADRSPDLVRTMVLSNSVAYDSWPIDEMLQLGHPRNAKMDPEDVKQLMEEALDVGLSRPDRSTDEFRTGIAKPYLEPDGIVSLVRNAASLNTNHTTKLTDRINRLTQPTLLLWGVDDQWQPVSTAEQLVKDMPNAKLHAVENCSHWVPQDAPEEFTGAVLEFLDQVG</sequence>
<dbReference type="InterPro" id="IPR000073">
    <property type="entry name" value="AB_hydrolase_1"/>
</dbReference>
<feature type="domain" description="AB hydrolase-1" evidence="1">
    <location>
        <begin position="35"/>
        <end position="263"/>
    </location>
</feature>
<dbReference type="GO" id="GO:0016020">
    <property type="term" value="C:membrane"/>
    <property type="evidence" value="ECO:0007669"/>
    <property type="project" value="TreeGrafter"/>
</dbReference>
<dbReference type="PANTHER" id="PTHR43798">
    <property type="entry name" value="MONOACYLGLYCEROL LIPASE"/>
    <property type="match status" value="1"/>
</dbReference>
<reference evidence="2 3" key="1">
    <citation type="submission" date="2019-02" db="EMBL/GenBank/DDBJ databases">
        <title>Deep-cultivation of Planctomycetes and their phenomic and genomic characterization uncovers novel biology.</title>
        <authorList>
            <person name="Wiegand S."/>
            <person name="Jogler M."/>
            <person name="Boedeker C."/>
            <person name="Pinto D."/>
            <person name="Vollmers J."/>
            <person name="Rivas-Marin E."/>
            <person name="Kohn T."/>
            <person name="Peeters S.H."/>
            <person name="Heuer A."/>
            <person name="Rast P."/>
            <person name="Oberbeckmann S."/>
            <person name="Bunk B."/>
            <person name="Jeske O."/>
            <person name="Meyerdierks A."/>
            <person name="Storesund J.E."/>
            <person name="Kallscheuer N."/>
            <person name="Luecker S."/>
            <person name="Lage O.M."/>
            <person name="Pohl T."/>
            <person name="Merkel B.J."/>
            <person name="Hornburger P."/>
            <person name="Mueller R.-W."/>
            <person name="Bruemmer F."/>
            <person name="Labrenz M."/>
            <person name="Spormann A.M."/>
            <person name="Op den Camp H."/>
            <person name="Overmann J."/>
            <person name="Amann R."/>
            <person name="Jetten M.S.M."/>
            <person name="Mascher T."/>
            <person name="Medema M.H."/>
            <person name="Devos D.P."/>
            <person name="Kaster A.-K."/>
            <person name="Ovreas L."/>
            <person name="Rohde M."/>
            <person name="Galperin M.Y."/>
            <person name="Jogler C."/>
        </authorList>
    </citation>
    <scope>NUCLEOTIDE SEQUENCE [LARGE SCALE GENOMIC DNA]</scope>
    <source>
        <strain evidence="2 3">Mal33</strain>
    </source>
</reference>
<dbReference type="AlphaFoldDB" id="A0A518J1C8"/>
<keyword evidence="2" id="KW-0378">Hydrolase</keyword>
<dbReference type="Gene3D" id="3.40.50.1820">
    <property type="entry name" value="alpha/beta hydrolase"/>
    <property type="match status" value="1"/>
</dbReference>
<dbReference type="PANTHER" id="PTHR43798:SF33">
    <property type="entry name" value="HYDROLASE, PUTATIVE (AFU_ORTHOLOGUE AFUA_2G14860)-RELATED"/>
    <property type="match status" value="1"/>
</dbReference>
<dbReference type="PRINTS" id="PR00111">
    <property type="entry name" value="ABHYDROLASE"/>
</dbReference>
<dbReference type="Proteomes" id="UP000316770">
    <property type="component" value="Chromosome"/>
</dbReference>
<dbReference type="RefSeq" id="WP_145290334.1">
    <property type="nucleotide sequence ID" value="NZ_CP036318.1"/>
</dbReference>
<dbReference type="InterPro" id="IPR050266">
    <property type="entry name" value="AB_hydrolase_sf"/>
</dbReference>
<dbReference type="EMBL" id="CP036318">
    <property type="protein sequence ID" value="QDV59153.1"/>
    <property type="molecule type" value="Genomic_DNA"/>
</dbReference>
<dbReference type="Pfam" id="PF00561">
    <property type="entry name" value="Abhydrolase_1"/>
    <property type="match status" value="1"/>
</dbReference>
<name>A0A518J1C8_9BACT</name>
<dbReference type="EC" id="3.8.1.5" evidence="2"/>
<dbReference type="InterPro" id="IPR029058">
    <property type="entry name" value="AB_hydrolase_fold"/>
</dbReference>
<proteinExistence type="predicted"/>
<evidence type="ECO:0000313" key="3">
    <source>
        <dbReference type="Proteomes" id="UP000316770"/>
    </source>
</evidence>
<dbReference type="SUPFAM" id="SSF53474">
    <property type="entry name" value="alpha/beta-Hydrolases"/>
    <property type="match status" value="1"/>
</dbReference>
<gene>
    <name evidence="2" type="primary">dhaA_2</name>
    <name evidence="2" type="ORF">Mal33_51810</name>
</gene>
<keyword evidence="3" id="KW-1185">Reference proteome</keyword>
<dbReference type="GO" id="GO:0018786">
    <property type="term" value="F:haloalkane dehalogenase activity"/>
    <property type="evidence" value="ECO:0007669"/>
    <property type="project" value="UniProtKB-EC"/>
</dbReference>
<accession>A0A518J1C8</accession>
<protein>
    <submittedName>
        <fullName evidence="2">Haloalkane dehalogenase</fullName>
        <ecNumber evidence="2">3.8.1.5</ecNumber>
    </submittedName>
</protein>
<evidence type="ECO:0000259" key="1">
    <source>
        <dbReference type="Pfam" id="PF00561"/>
    </source>
</evidence>
<evidence type="ECO:0000313" key="2">
    <source>
        <dbReference type="EMBL" id="QDV59153.1"/>
    </source>
</evidence>